<dbReference type="InterPro" id="IPR016191">
    <property type="entry name" value="Ribonuclease/ribotoxin"/>
</dbReference>
<protein>
    <submittedName>
        <fullName evidence="4">Uncharacterized protein</fullName>
    </submittedName>
</protein>
<keyword evidence="3" id="KW-0732">Signal</keyword>
<dbReference type="Gene3D" id="3.10.450.30">
    <property type="entry name" value="Microbial ribonucleases"/>
    <property type="match status" value="1"/>
</dbReference>
<dbReference type="Proteomes" id="UP000241462">
    <property type="component" value="Unassembled WGS sequence"/>
</dbReference>
<proteinExistence type="predicted"/>
<evidence type="ECO:0000256" key="1">
    <source>
        <dbReference type="ARBA" id="ARBA00022722"/>
    </source>
</evidence>
<organism evidence="4 5">
    <name type="scientific">Coniella lustricola</name>
    <dbReference type="NCBI Taxonomy" id="2025994"/>
    <lineage>
        <taxon>Eukaryota</taxon>
        <taxon>Fungi</taxon>
        <taxon>Dikarya</taxon>
        <taxon>Ascomycota</taxon>
        <taxon>Pezizomycotina</taxon>
        <taxon>Sordariomycetes</taxon>
        <taxon>Sordariomycetidae</taxon>
        <taxon>Diaporthales</taxon>
        <taxon>Schizoparmaceae</taxon>
        <taxon>Coniella</taxon>
    </lineage>
</organism>
<evidence type="ECO:0000313" key="4">
    <source>
        <dbReference type="EMBL" id="PSR76879.1"/>
    </source>
</evidence>
<accession>A0A2T2ZU71</accession>
<evidence type="ECO:0000256" key="2">
    <source>
        <dbReference type="ARBA" id="ARBA00022801"/>
    </source>
</evidence>
<dbReference type="GO" id="GO:0016787">
    <property type="term" value="F:hydrolase activity"/>
    <property type="evidence" value="ECO:0007669"/>
    <property type="project" value="UniProtKB-KW"/>
</dbReference>
<name>A0A2T2ZU71_9PEZI</name>
<evidence type="ECO:0000256" key="3">
    <source>
        <dbReference type="SAM" id="SignalP"/>
    </source>
</evidence>
<dbReference type="STRING" id="2025994.A0A2T2ZU71"/>
<sequence>MLFNTEAFILFGLSALTFVSPIHHNSERGIIRERKAVKGAKCSTKIFTKDQVGQAYAEAKAHVAAKTSVRGYPKRFGNNLSLDPKTKKCVGTPVYAGLMNDLIEYPIYADASGTVMLWSAAAGKIGGDMKYRVVLKANGNFVGVMEHTAGSSFKMCTLIEEEDETTGATSLIPDNTAETICTATTSTT</sequence>
<reference evidence="4 5" key="1">
    <citation type="journal article" date="2018" name="Mycol. Prog.">
        <title>Coniella lustricola, a new species from submerged detritus.</title>
        <authorList>
            <person name="Raudabaugh D.B."/>
            <person name="Iturriaga T."/>
            <person name="Carver A."/>
            <person name="Mondo S."/>
            <person name="Pangilinan J."/>
            <person name="Lipzen A."/>
            <person name="He G."/>
            <person name="Amirebrahimi M."/>
            <person name="Grigoriev I.V."/>
            <person name="Miller A.N."/>
        </authorList>
    </citation>
    <scope>NUCLEOTIDE SEQUENCE [LARGE SCALE GENOMIC DNA]</scope>
    <source>
        <strain evidence="4 5">B22-T-1</strain>
    </source>
</reference>
<dbReference type="GO" id="GO:0003723">
    <property type="term" value="F:RNA binding"/>
    <property type="evidence" value="ECO:0007669"/>
    <property type="project" value="InterPro"/>
</dbReference>
<dbReference type="SUPFAM" id="SSF53933">
    <property type="entry name" value="Microbial ribonucleases"/>
    <property type="match status" value="1"/>
</dbReference>
<dbReference type="GO" id="GO:0004521">
    <property type="term" value="F:RNA endonuclease activity"/>
    <property type="evidence" value="ECO:0007669"/>
    <property type="project" value="InterPro"/>
</dbReference>
<dbReference type="Pfam" id="PF00545">
    <property type="entry name" value="Ribonuclease"/>
    <property type="match status" value="1"/>
</dbReference>
<dbReference type="InParanoid" id="A0A2T2ZU71"/>
<keyword evidence="1" id="KW-0540">Nuclease</keyword>
<gene>
    <name evidence="4" type="ORF">BD289DRAFT_486736</name>
</gene>
<evidence type="ECO:0000313" key="5">
    <source>
        <dbReference type="Proteomes" id="UP000241462"/>
    </source>
</evidence>
<dbReference type="InterPro" id="IPR000026">
    <property type="entry name" value="N1-like"/>
</dbReference>
<keyword evidence="5" id="KW-1185">Reference proteome</keyword>
<feature type="chain" id="PRO_5015637825" evidence="3">
    <location>
        <begin position="22"/>
        <end position="188"/>
    </location>
</feature>
<dbReference type="AlphaFoldDB" id="A0A2T2ZU71"/>
<dbReference type="EMBL" id="KZ678690">
    <property type="protein sequence ID" value="PSR76879.1"/>
    <property type="molecule type" value="Genomic_DNA"/>
</dbReference>
<feature type="signal peptide" evidence="3">
    <location>
        <begin position="1"/>
        <end position="21"/>
    </location>
</feature>
<keyword evidence="2" id="KW-0378">Hydrolase</keyword>